<keyword evidence="5" id="KW-0963">Cytoplasm</keyword>
<evidence type="ECO:0000256" key="3">
    <source>
        <dbReference type="ARBA" id="ARBA00022723"/>
    </source>
</evidence>
<accession>A0ABT1MJW2</accession>
<dbReference type="EC" id="3.1.3.5" evidence="5"/>
<evidence type="ECO:0000313" key="7">
    <source>
        <dbReference type="EMBL" id="MCP9612900.1"/>
    </source>
</evidence>
<reference evidence="7 8" key="1">
    <citation type="submission" date="2022-07" db="EMBL/GenBank/DDBJ databases">
        <title>Fecal culturing of patients with breast cancer.</title>
        <authorList>
            <person name="Teng N.M.Y."/>
            <person name="Kiu R."/>
            <person name="Evans R."/>
            <person name="Baker D.J."/>
            <person name="Zenner C."/>
            <person name="Robinson S.D."/>
            <person name="Hall L.J."/>
        </authorList>
    </citation>
    <scope>NUCLEOTIDE SEQUENCE [LARGE SCALE GENOMIC DNA]</scope>
    <source>
        <strain evidence="7 8">LH1063</strain>
    </source>
</reference>
<feature type="binding site" evidence="5">
    <location>
        <position position="19"/>
    </location>
    <ligand>
        <name>a divalent metal cation</name>
        <dbReference type="ChEBI" id="CHEBI:60240"/>
    </ligand>
</feature>
<dbReference type="PANTHER" id="PTHR30457">
    <property type="entry name" value="5'-NUCLEOTIDASE SURE"/>
    <property type="match status" value="1"/>
</dbReference>
<dbReference type="SUPFAM" id="SSF64167">
    <property type="entry name" value="SurE-like"/>
    <property type="match status" value="1"/>
</dbReference>
<sequence length="261" mass="28528">MTTSKSNFSKPLILVTNDDGIDAKGINELIKMIDSLGEILVVAPDSPRSGQSSAISSGYPLRLIPVEKKEDFTSFKTNGTPVDCIKLALNFLCDRRPDLLVSGINHGSNAGVSVVYSGTMGAAIEGAIVGIPSAGFSLCSHNPDANFSACSDIVTFTCRKLLEQGLPQSVCLNINIPASDKINGVKVCRQAHGYWTEEYDRRTDPYGKDYFWLTGQFINLEPDNEETDEWALAHNYISVVPTTYDQSAIKYIDTTRNLFSE</sequence>
<dbReference type="EMBL" id="JANDHW010000016">
    <property type="protein sequence ID" value="MCP9612900.1"/>
    <property type="molecule type" value="Genomic_DNA"/>
</dbReference>
<comment type="similarity">
    <text evidence="2 5">Belongs to the SurE nucleotidase family.</text>
</comment>
<dbReference type="PANTHER" id="PTHR30457:SF0">
    <property type="entry name" value="PHOSPHATASE, PUTATIVE (AFU_ORTHOLOGUE AFUA_4G01070)-RELATED"/>
    <property type="match status" value="1"/>
</dbReference>
<keyword evidence="8" id="KW-1185">Reference proteome</keyword>
<keyword evidence="4 5" id="KW-0378">Hydrolase</keyword>
<dbReference type="HAMAP" id="MF_00060">
    <property type="entry name" value="SurE"/>
    <property type="match status" value="1"/>
</dbReference>
<gene>
    <name evidence="5 7" type="primary">surE</name>
    <name evidence="7" type="ORF">NMU02_12440</name>
</gene>
<dbReference type="Gene3D" id="3.40.1210.10">
    <property type="entry name" value="Survival protein SurE-like phosphatase/nucleotidase"/>
    <property type="match status" value="1"/>
</dbReference>
<dbReference type="NCBIfam" id="TIGR00087">
    <property type="entry name" value="surE"/>
    <property type="match status" value="1"/>
</dbReference>
<dbReference type="Pfam" id="PF01975">
    <property type="entry name" value="SurE"/>
    <property type="match status" value="1"/>
</dbReference>
<dbReference type="NCBIfam" id="NF001492">
    <property type="entry name" value="PRK00346.2-2"/>
    <property type="match status" value="1"/>
</dbReference>
<comment type="catalytic activity">
    <reaction evidence="1 5">
        <text>a ribonucleoside 5'-phosphate + H2O = a ribonucleoside + phosphate</text>
        <dbReference type="Rhea" id="RHEA:12484"/>
        <dbReference type="ChEBI" id="CHEBI:15377"/>
        <dbReference type="ChEBI" id="CHEBI:18254"/>
        <dbReference type="ChEBI" id="CHEBI:43474"/>
        <dbReference type="ChEBI" id="CHEBI:58043"/>
        <dbReference type="EC" id="3.1.3.5"/>
    </reaction>
</comment>
<comment type="subcellular location">
    <subcellularLocation>
        <location evidence="5">Cytoplasm</location>
    </subcellularLocation>
</comment>
<dbReference type="InterPro" id="IPR002828">
    <property type="entry name" value="SurE-like_Pase/nucleotidase"/>
</dbReference>
<feature type="binding site" evidence="5">
    <location>
        <position position="49"/>
    </location>
    <ligand>
        <name>a divalent metal cation</name>
        <dbReference type="ChEBI" id="CHEBI:60240"/>
    </ligand>
</feature>
<dbReference type="GO" id="GO:0008254">
    <property type="term" value="F:3'-nucleotidase activity"/>
    <property type="evidence" value="ECO:0007669"/>
    <property type="project" value="UniProtKB-EC"/>
</dbReference>
<evidence type="ECO:0000256" key="4">
    <source>
        <dbReference type="ARBA" id="ARBA00022801"/>
    </source>
</evidence>
<evidence type="ECO:0000259" key="6">
    <source>
        <dbReference type="Pfam" id="PF01975"/>
    </source>
</evidence>
<keyword evidence="3 5" id="KW-0479">Metal-binding</keyword>
<dbReference type="InterPro" id="IPR036523">
    <property type="entry name" value="SurE-like_sf"/>
</dbReference>
<evidence type="ECO:0000256" key="5">
    <source>
        <dbReference type="HAMAP-Rule" id="MF_00060"/>
    </source>
</evidence>
<feature type="domain" description="Survival protein SurE-like phosphatase/nucleotidase" evidence="6">
    <location>
        <begin position="13"/>
        <end position="196"/>
    </location>
</feature>
<keyword evidence="5" id="KW-0547">Nucleotide-binding</keyword>
<comment type="cofactor">
    <cofactor evidence="5">
        <name>a divalent metal cation</name>
        <dbReference type="ChEBI" id="CHEBI:60240"/>
    </cofactor>
    <text evidence="5">Binds 1 divalent metal cation per subunit.</text>
</comment>
<evidence type="ECO:0000256" key="2">
    <source>
        <dbReference type="ARBA" id="ARBA00011062"/>
    </source>
</evidence>
<evidence type="ECO:0000256" key="1">
    <source>
        <dbReference type="ARBA" id="ARBA00000815"/>
    </source>
</evidence>
<name>A0ABT1MJW2_9BACT</name>
<comment type="function">
    <text evidence="5">Nucleotidase that shows phosphatase activity on nucleoside 5'-monophosphates.</text>
</comment>
<dbReference type="InterPro" id="IPR030048">
    <property type="entry name" value="SurE"/>
</dbReference>
<proteinExistence type="inferred from homology"/>
<evidence type="ECO:0000313" key="8">
    <source>
        <dbReference type="Proteomes" id="UP001205603"/>
    </source>
</evidence>
<feature type="binding site" evidence="5">
    <location>
        <position position="105"/>
    </location>
    <ligand>
        <name>a divalent metal cation</name>
        <dbReference type="ChEBI" id="CHEBI:60240"/>
    </ligand>
</feature>
<organism evidence="7 8">
    <name type="scientific">Coprobacter tertius</name>
    <dbReference type="NCBI Taxonomy" id="2944915"/>
    <lineage>
        <taxon>Bacteria</taxon>
        <taxon>Pseudomonadati</taxon>
        <taxon>Bacteroidota</taxon>
        <taxon>Bacteroidia</taxon>
        <taxon>Bacteroidales</taxon>
        <taxon>Barnesiellaceae</taxon>
        <taxon>Coprobacter</taxon>
    </lineage>
</organism>
<protein>
    <recommendedName>
        <fullName evidence="5">5'-nucleotidase SurE</fullName>
        <ecNumber evidence="5">3.1.3.5</ecNumber>
    </recommendedName>
    <alternativeName>
        <fullName evidence="5">Nucleoside 5'-monophosphate phosphohydrolase</fullName>
    </alternativeName>
</protein>
<dbReference type="RefSeq" id="WP_255028281.1">
    <property type="nucleotide sequence ID" value="NZ_JANDHW010000016.1"/>
</dbReference>
<comment type="caution">
    <text evidence="7">The sequence shown here is derived from an EMBL/GenBank/DDBJ whole genome shotgun (WGS) entry which is preliminary data.</text>
</comment>
<feature type="binding site" evidence="5">
    <location>
        <position position="18"/>
    </location>
    <ligand>
        <name>a divalent metal cation</name>
        <dbReference type="ChEBI" id="CHEBI:60240"/>
    </ligand>
</feature>
<dbReference type="Proteomes" id="UP001205603">
    <property type="component" value="Unassembled WGS sequence"/>
</dbReference>